<feature type="transmembrane region" description="Helical" evidence="1">
    <location>
        <begin position="111"/>
        <end position="131"/>
    </location>
</feature>
<feature type="transmembrane region" description="Helical" evidence="1">
    <location>
        <begin position="167"/>
        <end position="183"/>
    </location>
</feature>
<keyword evidence="1" id="KW-1133">Transmembrane helix</keyword>
<dbReference type="Pfam" id="PF14237">
    <property type="entry name" value="GYF_2"/>
    <property type="match status" value="1"/>
</dbReference>
<gene>
    <name evidence="3" type="ORF">GCM10023211_08860</name>
</gene>
<sequence length="184" mass="21534">MDNLENKQWFYELSGKRIGPVSENGMIALIKTNVIGYGNVVWRSNYPDWINLEDSELKEHLSTMAPPPLTGKNVNNTVVWLLAFAPIISVFIVMIILAFQYKGNEYRMLNAYYNGEFWWIAIIVNILLSIVDENILKKSGNDTSKFKGWVWLVPVYLFQRAKFLKQNQAYFWVWIVTFVITLLW</sequence>
<comment type="caution">
    <text evidence="3">The sequence shown here is derived from an EMBL/GenBank/DDBJ whole genome shotgun (WGS) entry which is preliminary data.</text>
</comment>
<protein>
    <recommendedName>
        <fullName evidence="2">GYF domain-containing protein</fullName>
    </recommendedName>
</protein>
<organism evidence="3 4">
    <name type="scientific">Orbus sasakiae</name>
    <dbReference type="NCBI Taxonomy" id="1078475"/>
    <lineage>
        <taxon>Bacteria</taxon>
        <taxon>Pseudomonadati</taxon>
        <taxon>Pseudomonadota</taxon>
        <taxon>Gammaproteobacteria</taxon>
        <taxon>Orbales</taxon>
        <taxon>Orbaceae</taxon>
        <taxon>Orbus</taxon>
    </lineage>
</organism>
<keyword evidence="4" id="KW-1185">Reference proteome</keyword>
<dbReference type="EMBL" id="BAABHY010000001">
    <property type="protein sequence ID" value="GAA5107583.1"/>
    <property type="molecule type" value="Genomic_DNA"/>
</dbReference>
<accession>A0ABP9N6G9</accession>
<keyword evidence="1" id="KW-0472">Membrane</keyword>
<evidence type="ECO:0000313" key="4">
    <source>
        <dbReference type="Proteomes" id="UP001500171"/>
    </source>
</evidence>
<dbReference type="Proteomes" id="UP001500171">
    <property type="component" value="Unassembled WGS sequence"/>
</dbReference>
<keyword evidence="1" id="KW-0812">Transmembrane</keyword>
<dbReference type="RefSeq" id="WP_345489226.1">
    <property type="nucleotide sequence ID" value="NZ_BAABHY010000001.1"/>
</dbReference>
<dbReference type="InterPro" id="IPR025640">
    <property type="entry name" value="GYF_2"/>
</dbReference>
<evidence type="ECO:0000259" key="2">
    <source>
        <dbReference type="Pfam" id="PF14237"/>
    </source>
</evidence>
<evidence type="ECO:0000313" key="3">
    <source>
        <dbReference type="EMBL" id="GAA5107583.1"/>
    </source>
</evidence>
<evidence type="ECO:0000256" key="1">
    <source>
        <dbReference type="SAM" id="Phobius"/>
    </source>
</evidence>
<proteinExistence type="predicted"/>
<feature type="transmembrane region" description="Helical" evidence="1">
    <location>
        <begin position="78"/>
        <end position="99"/>
    </location>
</feature>
<reference evidence="4" key="1">
    <citation type="journal article" date="2019" name="Int. J. Syst. Evol. Microbiol.">
        <title>The Global Catalogue of Microorganisms (GCM) 10K type strain sequencing project: providing services to taxonomists for standard genome sequencing and annotation.</title>
        <authorList>
            <consortium name="The Broad Institute Genomics Platform"/>
            <consortium name="The Broad Institute Genome Sequencing Center for Infectious Disease"/>
            <person name="Wu L."/>
            <person name="Ma J."/>
        </authorList>
    </citation>
    <scope>NUCLEOTIDE SEQUENCE [LARGE SCALE GENOMIC DNA]</scope>
    <source>
        <strain evidence="4">JCM 18050</strain>
    </source>
</reference>
<name>A0ABP9N6G9_9GAMM</name>
<feature type="domain" description="GYF" evidence="2">
    <location>
        <begin position="9"/>
        <end position="54"/>
    </location>
</feature>